<dbReference type="Pfam" id="PF01695">
    <property type="entry name" value="IstB_IS21"/>
    <property type="match status" value="1"/>
</dbReference>
<dbReference type="Gene3D" id="3.40.50.300">
    <property type="entry name" value="P-loop containing nucleotide triphosphate hydrolases"/>
    <property type="match status" value="1"/>
</dbReference>
<dbReference type="PANTHER" id="PTHR30050:SF10">
    <property type="entry name" value="PHAGE-LIKE ELEMENT PBSX PROTEIN XKDC"/>
    <property type="match status" value="1"/>
</dbReference>
<dbReference type="GO" id="GO:0006260">
    <property type="term" value="P:DNA replication"/>
    <property type="evidence" value="ECO:0007669"/>
    <property type="project" value="TreeGrafter"/>
</dbReference>
<dbReference type="SMART" id="SM00382">
    <property type="entry name" value="AAA"/>
    <property type="match status" value="1"/>
</dbReference>
<accession>A0A371J418</accession>
<comment type="caution">
    <text evidence="2">The sequence shown here is derived from an EMBL/GenBank/DDBJ whole genome shotgun (WGS) entry which is preliminary data.</text>
</comment>
<dbReference type="GO" id="GO:0005524">
    <property type="term" value="F:ATP binding"/>
    <property type="evidence" value="ECO:0007669"/>
    <property type="project" value="InterPro"/>
</dbReference>
<dbReference type="AlphaFoldDB" id="A0A371J418"/>
<feature type="domain" description="AAA+ ATPase" evidence="1">
    <location>
        <begin position="102"/>
        <end position="230"/>
    </location>
</feature>
<organism evidence="2 3">
    <name type="scientific">Romboutsia weinsteinii</name>
    <dbReference type="NCBI Taxonomy" id="2020949"/>
    <lineage>
        <taxon>Bacteria</taxon>
        <taxon>Bacillati</taxon>
        <taxon>Bacillota</taxon>
        <taxon>Clostridia</taxon>
        <taxon>Peptostreptococcales</taxon>
        <taxon>Peptostreptococcaceae</taxon>
        <taxon>Romboutsia</taxon>
    </lineage>
</organism>
<protein>
    <submittedName>
        <fullName evidence="2">DNA replication protein</fullName>
    </submittedName>
</protein>
<dbReference type="InterPro" id="IPR020591">
    <property type="entry name" value="Chromosome_initiator_DnaA-like"/>
</dbReference>
<dbReference type="EMBL" id="NOJY02000013">
    <property type="protein sequence ID" value="RDY27428.1"/>
    <property type="molecule type" value="Genomic_DNA"/>
</dbReference>
<proteinExistence type="predicted"/>
<dbReference type="CDD" id="cd00009">
    <property type="entry name" value="AAA"/>
    <property type="match status" value="1"/>
</dbReference>
<dbReference type="SUPFAM" id="SSF52540">
    <property type="entry name" value="P-loop containing nucleoside triphosphate hydrolases"/>
    <property type="match status" value="1"/>
</dbReference>
<evidence type="ECO:0000313" key="2">
    <source>
        <dbReference type="EMBL" id="RDY27428.1"/>
    </source>
</evidence>
<dbReference type="InterPro" id="IPR027417">
    <property type="entry name" value="P-loop_NTPase"/>
</dbReference>
<sequence length="245" mass="28248">MNKFIKSQVKSNLDEQRSYSSHSYRCSKCRDLTFILNDNEAIPCECREILISEQILKNSGISEGYRNKTFKNFNYAYDMQILDAFNSARSYVKDFKGIKNSRNNSIIFMGQVGSGKTHLCLAIANNFMKYGVGVVYMSYRDSIIQIKQNIMDGEAYNRIIHKYKNASVLLIDDLFKGSISTSDINIMFEIINHRYFNNKPIIVSSEKYVQDLLNIDESVGSRILEMCKGRVVELKGKMLNHRIYG</sequence>
<dbReference type="Proteomes" id="UP000215694">
    <property type="component" value="Unassembled WGS sequence"/>
</dbReference>
<gene>
    <name evidence="2" type="ORF">CHL78_009445</name>
</gene>
<dbReference type="PRINTS" id="PR00051">
    <property type="entry name" value="DNAA"/>
</dbReference>
<keyword evidence="3" id="KW-1185">Reference proteome</keyword>
<evidence type="ECO:0000313" key="3">
    <source>
        <dbReference type="Proteomes" id="UP000215694"/>
    </source>
</evidence>
<dbReference type="InterPro" id="IPR003593">
    <property type="entry name" value="AAA+_ATPase"/>
</dbReference>
<reference evidence="2 3" key="1">
    <citation type="journal article" date="2017" name="Genome Announc.">
        <title>Draft Genome Sequence of Romboutsia weinsteinii sp. nov. Strain CCRI-19649(T) Isolated from Surface Water.</title>
        <authorList>
            <person name="Maheux A.F."/>
            <person name="Boudreau D.K."/>
            <person name="Berube E."/>
            <person name="Boissinot M."/>
            <person name="Cantin P."/>
            <person name="Raymond F."/>
            <person name="Corbeil J."/>
            <person name="Omar R.F."/>
            <person name="Bergeron M.G."/>
        </authorList>
    </citation>
    <scope>NUCLEOTIDE SEQUENCE [LARGE SCALE GENOMIC DNA]</scope>
    <source>
        <strain evidence="2 3">CCRI-19649</strain>
    </source>
</reference>
<evidence type="ECO:0000259" key="1">
    <source>
        <dbReference type="SMART" id="SM00382"/>
    </source>
</evidence>
<dbReference type="OrthoDB" id="1655960at2"/>
<name>A0A371J418_9FIRM</name>
<dbReference type="InterPro" id="IPR002611">
    <property type="entry name" value="IstB_ATP-bd"/>
</dbReference>
<dbReference type="PANTHER" id="PTHR30050">
    <property type="entry name" value="CHROMOSOMAL REPLICATION INITIATOR PROTEIN DNAA"/>
    <property type="match status" value="1"/>
</dbReference>